<evidence type="ECO:0000256" key="2">
    <source>
        <dbReference type="ARBA" id="ARBA00004696"/>
    </source>
</evidence>
<dbReference type="GO" id="GO:0004425">
    <property type="term" value="F:indole-3-glycerol-phosphate synthase activity"/>
    <property type="evidence" value="ECO:0007669"/>
    <property type="project" value="UniProtKB-UniRule"/>
</dbReference>
<comment type="pathway">
    <text evidence="2 8">Amino-acid biosynthesis; L-tryptophan biosynthesis; L-tryptophan from chorismate: step 4/5.</text>
</comment>
<dbReference type="GO" id="GO:0004640">
    <property type="term" value="F:phosphoribosylanthranilate isomerase activity"/>
    <property type="evidence" value="ECO:0007669"/>
    <property type="project" value="TreeGrafter"/>
</dbReference>
<dbReference type="InterPro" id="IPR013785">
    <property type="entry name" value="Aldolase_TIM"/>
</dbReference>
<comment type="similarity">
    <text evidence="8">Belongs to the TrpC family.</text>
</comment>
<dbReference type="RefSeq" id="WP_134112463.1">
    <property type="nucleotide sequence ID" value="NZ_SOBG01000002.1"/>
</dbReference>
<dbReference type="InterPro" id="IPR045186">
    <property type="entry name" value="Indole-3-glycerol_P_synth"/>
</dbReference>
<dbReference type="Proteomes" id="UP000294678">
    <property type="component" value="Unassembled WGS sequence"/>
</dbReference>
<dbReference type="PROSITE" id="PS00614">
    <property type="entry name" value="IGPS"/>
    <property type="match status" value="1"/>
</dbReference>
<dbReference type="Gene3D" id="3.20.20.70">
    <property type="entry name" value="Aldolase class I"/>
    <property type="match status" value="1"/>
</dbReference>
<evidence type="ECO:0000256" key="7">
    <source>
        <dbReference type="ARBA" id="ARBA00023239"/>
    </source>
</evidence>
<feature type="domain" description="Indole-3-glycerol phosphate synthase" evidence="9">
    <location>
        <begin position="5"/>
        <end position="259"/>
    </location>
</feature>
<evidence type="ECO:0000313" key="11">
    <source>
        <dbReference type="Proteomes" id="UP000294678"/>
    </source>
</evidence>
<dbReference type="AlphaFoldDB" id="A0AA46DZQ3"/>
<evidence type="ECO:0000256" key="3">
    <source>
        <dbReference type="ARBA" id="ARBA00022605"/>
    </source>
</evidence>
<comment type="catalytic activity">
    <reaction evidence="1 8">
        <text>1-(2-carboxyphenylamino)-1-deoxy-D-ribulose 5-phosphate + H(+) = (1S,2R)-1-C-(indol-3-yl)glycerol 3-phosphate + CO2 + H2O</text>
        <dbReference type="Rhea" id="RHEA:23476"/>
        <dbReference type="ChEBI" id="CHEBI:15377"/>
        <dbReference type="ChEBI" id="CHEBI:15378"/>
        <dbReference type="ChEBI" id="CHEBI:16526"/>
        <dbReference type="ChEBI" id="CHEBI:58613"/>
        <dbReference type="ChEBI" id="CHEBI:58866"/>
        <dbReference type="EC" id="4.1.1.48"/>
    </reaction>
</comment>
<accession>A0AA46DZQ3</accession>
<evidence type="ECO:0000256" key="4">
    <source>
        <dbReference type="ARBA" id="ARBA00022793"/>
    </source>
</evidence>
<dbReference type="InterPro" id="IPR011060">
    <property type="entry name" value="RibuloseP-bd_barrel"/>
</dbReference>
<dbReference type="Pfam" id="PF00218">
    <property type="entry name" value="IGPS"/>
    <property type="match status" value="1"/>
</dbReference>
<sequence length="267" mass="30568">METILAKIVNRKKQRLKELKENSIYDFDFTISNFEKNIDFSIKKPNFYNAMKKEGLSIIGEVKKASPSKGIIRESFNPIEIAKEYNNIVDAMSILTEENFFMGKAEYLKDISNNVDIPLLRKDFIIDPIQIYEAKYLGASAILLIVSILSDDEIKNFYSLAKELELDCLVEIHNLKELNRALNIDVDIIGINNRNLKDFSVSLNTTLELSQYIEKNKILISESGIFDKNDIKHLKKGNIDGILVGESFMKSSNINHLAKSFKKAFEE</sequence>
<keyword evidence="5 8" id="KW-0822">Tryptophan biosynthesis</keyword>
<dbReference type="HAMAP" id="MF_00134_B">
    <property type="entry name" value="IGPS_B"/>
    <property type="match status" value="1"/>
</dbReference>
<dbReference type="GO" id="GO:0000162">
    <property type="term" value="P:L-tryptophan biosynthetic process"/>
    <property type="evidence" value="ECO:0007669"/>
    <property type="project" value="UniProtKB-UniRule"/>
</dbReference>
<dbReference type="EMBL" id="SOBG01000002">
    <property type="protein sequence ID" value="TDT71868.1"/>
    <property type="molecule type" value="Genomic_DNA"/>
</dbReference>
<dbReference type="EC" id="4.1.1.48" evidence="8"/>
<keyword evidence="7 8" id="KW-0456">Lyase</keyword>
<organism evidence="10 11">
    <name type="scientific">Hypnocyclicus thermotrophus</name>
    <dbReference type="NCBI Taxonomy" id="1627895"/>
    <lineage>
        <taxon>Bacteria</taxon>
        <taxon>Fusobacteriati</taxon>
        <taxon>Fusobacteriota</taxon>
        <taxon>Fusobacteriia</taxon>
        <taxon>Fusobacteriales</taxon>
        <taxon>Fusobacteriaceae</taxon>
        <taxon>Hypnocyclicus</taxon>
    </lineage>
</organism>
<keyword evidence="3 8" id="KW-0028">Amino-acid biosynthesis</keyword>
<reference evidence="10 11" key="1">
    <citation type="submission" date="2019-03" db="EMBL/GenBank/DDBJ databases">
        <title>Genomic Encyclopedia of Type Strains, Phase IV (KMG-IV): sequencing the most valuable type-strain genomes for metagenomic binning, comparative biology and taxonomic classification.</title>
        <authorList>
            <person name="Goeker M."/>
        </authorList>
    </citation>
    <scope>NUCLEOTIDE SEQUENCE [LARGE SCALE GENOMIC DNA]</scope>
    <source>
        <strain evidence="10 11">DSM 100055</strain>
    </source>
</reference>
<dbReference type="PANTHER" id="PTHR22854:SF2">
    <property type="entry name" value="INDOLE-3-GLYCEROL-PHOSPHATE SYNTHASE"/>
    <property type="match status" value="1"/>
</dbReference>
<name>A0AA46DZQ3_9FUSO</name>
<dbReference type="CDD" id="cd00331">
    <property type="entry name" value="IGPS"/>
    <property type="match status" value="1"/>
</dbReference>
<keyword evidence="4 8" id="KW-0210">Decarboxylase</keyword>
<evidence type="ECO:0000256" key="8">
    <source>
        <dbReference type="HAMAP-Rule" id="MF_00134"/>
    </source>
</evidence>
<dbReference type="InterPro" id="IPR013798">
    <property type="entry name" value="Indole-3-glycerol_P_synth_dom"/>
</dbReference>
<protein>
    <recommendedName>
        <fullName evidence="8">Indole-3-glycerol phosphate synthase</fullName>
        <shortName evidence="8">IGPS</shortName>
        <ecNumber evidence="8">4.1.1.48</ecNumber>
    </recommendedName>
</protein>
<dbReference type="NCBIfam" id="NF001377">
    <property type="entry name" value="PRK00278.2-4"/>
    <property type="match status" value="1"/>
</dbReference>
<dbReference type="SUPFAM" id="SSF51366">
    <property type="entry name" value="Ribulose-phoshate binding barrel"/>
    <property type="match status" value="1"/>
</dbReference>
<comment type="caution">
    <text evidence="10">The sequence shown here is derived from an EMBL/GenBank/DDBJ whole genome shotgun (WGS) entry which is preliminary data.</text>
</comment>
<evidence type="ECO:0000259" key="9">
    <source>
        <dbReference type="Pfam" id="PF00218"/>
    </source>
</evidence>
<evidence type="ECO:0000256" key="5">
    <source>
        <dbReference type="ARBA" id="ARBA00022822"/>
    </source>
</evidence>
<evidence type="ECO:0000256" key="6">
    <source>
        <dbReference type="ARBA" id="ARBA00023141"/>
    </source>
</evidence>
<evidence type="ECO:0000256" key="1">
    <source>
        <dbReference type="ARBA" id="ARBA00001633"/>
    </source>
</evidence>
<proteinExistence type="inferred from homology"/>
<dbReference type="InterPro" id="IPR001468">
    <property type="entry name" value="Indole-3-GlycerolPSynthase_CS"/>
</dbReference>
<keyword evidence="6 8" id="KW-0057">Aromatic amino acid biosynthesis</keyword>
<evidence type="ECO:0000313" key="10">
    <source>
        <dbReference type="EMBL" id="TDT71868.1"/>
    </source>
</evidence>
<gene>
    <name evidence="8" type="primary">trpC</name>
    <name evidence="10" type="ORF">EV215_0560</name>
</gene>
<dbReference type="PANTHER" id="PTHR22854">
    <property type="entry name" value="TRYPTOPHAN BIOSYNTHESIS PROTEIN"/>
    <property type="match status" value="1"/>
</dbReference>
<keyword evidence="11" id="KW-1185">Reference proteome</keyword>
<dbReference type="FunFam" id="3.20.20.70:FF:000024">
    <property type="entry name" value="Indole-3-glycerol phosphate synthase"/>
    <property type="match status" value="1"/>
</dbReference>